<reference evidence="1" key="2">
    <citation type="submission" date="2020-09" db="EMBL/GenBank/DDBJ databases">
        <authorList>
            <person name="Sun Q."/>
            <person name="Zhou Y."/>
        </authorList>
    </citation>
    <scope>NUCLEOTIDE SEQUENCE</scope>
    <source>
        <strain evidence="1">CGMCC 4.7398</strain>
    </source>
</reference>
<gene>
    <name evidence="1" type="ORF">GCM10017772_33100</name>
</gene>
<reference evidence="1" key="1">
    <citation type="journal article" date="2014" name="Int. J. Syst. Evol. Microbiol.">
        <title>Complete genome sequence of Corynebacterium casei LMG S-19264T (=DSM 44701T), isolated from a smear-ripened cheese.</title>
        <authorList>
            <consortium name="US DOE Joint Genome Institute (JGI-PGF)"/>
            <person name="Walter F."/>
            <person name="Albersmeier A."/>
            <person name="Kalinowski J."/>
            <person name="Ruckert C."/>
        </authorList>
    </citation>
    <scope>NUCLEOTIDE SEQUENCE</scope>
    <source>
        <strain evidence="1">CGMCC 4.7398</strain>
    </source>
</reference>
<dbReference type="EMBL" id="BNAS01000005">
    <property type="protein sequence ID" value="GHH75923.1"/>
    <property type="molecule type" value="Genomic_DNA"/>
</dbReference>
<protein>
    <submittedName>
        <fullName evidence="1">Uncharacterized protein</fullName>
    </submittedName>
</protein>
<dbReference type="InterPro" id="IPR036388">
    <property type="entry name" value="WH-like_DNA-bd_sf"/>
</dbReference>
<name>A0A919G0L5_9MICO</name>
<evidence type="ECO:0000313" key="1">
    <source>
        <dbReference type="EMBL" id="GHH75923.1"/>
    </source>
</evidence>
<dbReference type="Gene3D" id="1.10.10.10">
    <property type="entry name" value="Winged helix-like DNA-binding domain superfamily/Winged helix DNA-binding domain"/>
    <property type="match status" value="1"/>
</dbReference>
<dbReference type="RefSeq" id="WP_189670394.1">
    <property type="nucleotide sequence ID" value="NZ_BNAS01000005.1"/>
</dbReference>
<dbReference type="AlphaFoldDB" id="A0A919G0L5"/>
<dbReference type="Proteomes" id="UP000627369">
    <property type="component" value="Unassembled WGS sequence"/>
</dbReference>
<comment type="caution">
    <text evidence="1">The sequence shown here is derived from an EMBL/GenBank/DDBJ whole genome shotgun (WGS) entry which is preliminary data.</text>
</comment>
<accession>A0A919G0L5</accession>
<organism evidence="1 2">
    <name type="scientific">Promicromonospora soli</name>
    <dbReference type="NCBI Taxonomy" id="2035533"/>
    <lineage>
        <taxon>Bacteria</taxon>
        <taxon>Bacillati</taxon>
        <taxon>Actinomycetota</taxon>
        <taxon>Actinomycetes</taxon>
        <taxon>Micrococcales</taxon>
        <taxon>Promicromonosporaceae</taxon>
        <taxon>Promicromonospora</taxon>
    </lineage>
</organism>
<keyword evidence="2" id="KW-1185">Reference proteome</keyword>
<proteinExistence type="predicted"/>
<evidence type="ECO:0000313" key="2">
    <source>
        <dbReference type="Proteomes" id="UP000627369"/>
    </source>
</evidence>
<sequence>MLITEPWSTIADRLGIVVSAPPPDSGADIVLAGADWPMTAYRAKVFPAPIRPEGMRRHAAAARELGVSLLVIVPSASPGVSRAALDENVSLLIVPPSPGSDVTGFLFSAAGRQDLADPVTEPEPSRRPGRVPWATYALAFELLETPNVSQRTLARRIGVTQPRVSQALRDLDNAVRRTQAGWEARSPDELADWILARYPWRPRIATSWLTLDAPVTAARRVTAHLTERGIEHAVGGDVAADSVAPWARPFTAWIWAGAPIDLQETGATPTTASAANLFLAISDDPYLLKSATRAENGDSMLPAWRVWIDLVRQGHDDAALALRRHLTAQGSPP</sequence>